<dbReference type="GO" id="GO:0003700">
    <property type="term" value="F:DNA-binding transcription factor activity"/>
    <property type="evidence" value="ECO:0007669"/>
    <property type="project" value="InterPro"/>
</dbReference>
<evidence type="ECO:0000313" key="6">
    <source>
        <dbReference type="EMBL" id="TVU66852.1"/>
    </source>
</evidence>
<dbReference type="InterPro" id="IPR005119">
    <property type="entry name" value="LysR_subst-bd"/>
</dbReference>
<dbReference type="RefSeq" id="WP_144647982.1">
    <property type="nucleotide sequence ID" value="NZ_VNFK01000001.1"/>
</dbReference>
<evidence type="ECO:0000256" key="3">
    <source>
        <dbReference type="ARBA" id="ARBA00023125"/>
    </source>
</evidence>
<gene>
    <name evidence="6" type="ORF">FQP90_01555</name>
</gene>
<protein>
    <submittedName>
        <fullName evidence="6">LysR family transcriptional regulator</fullName>
    </submittedName>
</protein>
<evidence type="ECO:0000259" key="5">
    <source>
        <dbReference type="PROSITE" id="PS50931"/>
    </source>
</evidence>
<dbReference type="InterPro" id="IPR036388">
    <property type="entry name" value="WH-like_DNA-bd_sf"/>
</dbReference>
<dbReference type="SUPFAM" id="SSF46785">
    <property type="entry name" value="Winged helix' DNA-binding domain"/>
    <property type="match status" value="1"/>
</dbReference>
<evidence type="ECO:0000313" key="7">
    <source>
        <dbReference type="Proteomes" id="UP000316500"/>
    </source>
</evidence>
<evidence type="ECO:0000256" key="1">
    <source>
        <dbReference type="ARBA" id="ARBA00009437"/>
    </source>
</evidence>
<organism evidence="6 7">
    <name type="scientific">Paenarthrobacter nitroguajacolicus</name>
    <name type="common">Arthrobacter nitroguajacolicus</name>
    <dbReference type="NCBI Taxonomy" id="211146"/>
    <lineage>
        <taxon>Bacteria</taxon>
        <taxon>Bacillati</taxon>
        <taxon>Actinomycetota</taxon>
        <taxon>Actinomycetes</taxon>
        <taxon>Micrococcales</taxon>
        <taxon>Micrococcaceae</taxon>
        <taxon>Paenarthrobacter</taxon>
    </lineage>
</organism>
<dbReference type="PANTHER" id="PTHR30346:SF0">
    <property type="entry name" value="HCA OPERON TRANSCRIPTIONAL ACTIVATOR HCAR"/>
    <property type="match status" value="1"/>
</dbReference>
<feature type="domain" description="HTH lysR-type" evidence="5">
    <location>
        <begin position="4"/>
        <end position="62"/>
    </location>
</feature>
<dbReference type="PANTHER" id="PTHR30346">
    <property type="entry name" value="TRANSCRIPTIONAL DUAL REGULATOR HCAR-RELATED"/>
    <property type="match status" value="1"/>
</dbReference>
<dbReference type="Pfam" id="PF03466">
    <property type="entry name" value="LysR_substrate"/>
    <property type="match status" value="1"/>
</dbReference>
<dbReference type="Gene3D" id="3.40.190.10">
    <property type="entry name" value="Periplasmic binding protein-like II"/>
    <property type="match status" value="2"/>
</dbReference>
<dbReference type="InterPro" id="IPR000847">
    <property type="entry name" value="LysR_HTH_N"/>
</dbReference>
<comment type="similarity">
    <text evidence="1">Belongs to the LysR transcriptional regulatory family.</text>
</comment>
<proteinExistence type="inferred from homology"/>
<dbReference type="PROSITE" id="PS50931">
    <property type="entry name" value="HTH_LYSR"/>
    <property type="match status" value="1"/>
</dbReference>
<reference evidence="6 7" key="1">
    <citation type="submission" date="2019-07" db="EMBL/GenBank/DDBJ databases">
        <title>Diversity of Bacteria from Kongsfjorden, Arctic.</title>
        <authorList>
            <person name="Yu Y."/>
        </authorList>
    </citation>
    <scope>NUCLEOTIDE SEQUENCE [LARGE SCALE GENOMIC DNA]</scope>
    <source>
        <strain evidence="6 7">SM1928</strain>
    </source>
</reference>
<dbReference type="GO" id="GO:0032993">
    <property type="term" value="C:protein-DNA complex"/>
    <property type="evidence" value="ECO:0007669"/>
    <property type="project" value="TreeGrafter"/>
</dbReference>
<dbReference type="OrthoDB" id="3461141at2"/>
<evidence type="ECO:0000256" key="4">
    <source>
        <dbReference type="ARBA" id="ARBA00023163"/>
    </source>
</evidence>
<dbReference type="SUPFAM" id="SSF53850">
    <property type="entry name" value="Periplasmic binding protein-like II"/>
    <property type="match status" value="1"/>
</dbReference>
<comment type="caution">
    <text evidence="6">The sequence shown here is derived from an EMBL/GenBank/DDBJ whole genome shotgun (WGS) entry which is preliminary data.</text>
</comment>
<dbReference type="AlphaFoldDB" id="A0A558HCK0"/>
<keyword evidence="4" id="KW-0804">Transcription</keyword>
<dbReference type="FunFam" id="1.10.10.10:FF:000001">
    <property type="entry name" value="LysR family transcriptional regulator"/>
    <property type="match status" value="1"/>
</dbReference>
<name>A0A558HCK0_PAENT</name>
<dbReference type="Proteomes" id="UP000316500">
    <property type="component" value="Unassembled WGS sequence"/>
</dbReference>
<dbReference type="Gene3D" id="1.10.10.10">
    <property type="entry name" value="Winged helix-like DNA-binding domain superfamily/Winged helix DNA-binding domain"/>
    <property type="match status" value="1"/>
</dbReference>
<dbReference type="PRINTS" id="PR00039">
    <property type="entry name" value="HTHLYSR"/>
</dbReference>
<keyword evidence="3" id="KW-0238">DNA-binding</keyword>
<dbReference type="EMBL" id="VNFK01000001">
    <property type="protein sequence ID" value="TVU66852.1"/>
    <property type="molecule type" value="Genomic_DNA"/>
</dbReference>
<dbReference type="GO" id="GO:0003677">
    <property type="term" value="F:DNA binding"/>
    <property type="evidence" value="ECO:0007669"/>
    <property type="project" value="UniProtKB-KW"/>
</dbReference>
<dbReference type="Pfam" id="PF00126">
    <property type="entry name" value="HTH_1"/>
    <property type="match status" value="1"/>
</dbReference>
<keyword evidence="2" id="KW-0805">Transcription regulation</keyword>
<accession>A0A558HCK0</accession>
<sequence length="301" mass="32759">MGEFTLRQLEYFVAVLDHGSLTKAASESNISQAAASMAVAQLEKSLGLDLLIRTRAKRVEPTPAGVELGVRARRILRETAELQGALHGSHDEMRGRVSIGCMIAISPRLIPELIRLFAAMWPEVELDFVEGNAEQLQRAVGEGELDIAFIYSLQALPGVEVVTVAASRPQFMLSADHPLAGRASLRFADLAEEDVVLFDVPPSAERVIAMFHSAGIEPKVRWRSVVAQTIRGIVASGRAYSVTNVWPGIESLYTGANVALVPIEDKLPENKLVAVVPPGVRRPRRVEEVIAAARELTRETS</sequence>
<dbReference type="InterPro" id="IPR036390">
    <property type="entry name" value="WH_DNA-bd_sf"/>
</dbReference>
<evidence type="ECO:0000256" key="2">
    <source>
        <dbReference type="ARBA" id="ARBA00023015"/>
    </source>
</evidence>